<feature type="region of interest" description="Disordered" evidence="1">
    <location>
        <begin position="902"/>
        <end position="940"/>
    </location>
</feature>
<feature type="region of interest" description="Disordered" evidence="1">
    <location>
        <begin position="61"/>
        <end position="82"/>
    </location>
</feature>
<reference evidence="2" key="1">
    <citation type="submission" date="2023-08" db="EMBL/GenBank/DDBJ databases">
        <authorList>
            <person name="Audoor S."/>
            <person name="Bilcke G."/>
        </authorList>
    </citation>
    <scope>NUCLEOTIDE SEQUENCE</scope>
</reference>
<accession>A0AAD2JKS0</accession>
<dbReference type="Proteomes" id="UP001295423">
    <property type="component" value="Unassembled WGS sequence"/>
</dbReference>
<gene>
    <name evidence="2" type="ORF">CYCCA115_LOCUS17017</name>
</gene>
<protein>
    <submittedName>
        <fullName evidence="2">Uncharacterized protein</fullName>
    </submittedName>
</protein>
<evidence type="ECO:0000313" key="2">
    <source>
        <dbReference type="EMBL" id="CAJ1958075.1"/>
    </source>
</evidence>
<feature type="compositionally biased region" description="Polar residues" evidence="1">
    <location>
        <begin position="280"/>
        <end position="291"/>
    </location>
</feature>
<name>A0AAD2JKS0_9STRA</name>
<comment type="caution">
    <text evidence="2">The sequence shown here is derived from an EMBL/GenBank/DDBJ whole genome shotgun (WGS) entry which is preliminary data.</text>
</comment>
<sequence>MGRNTPCESNSCLWKFPRQKILREDMCRACKKLDGKTQFHLASHNIAHKGVCHVLHPHLRQATKEDPSNPSENRHQKRNRTWTDRYEAFPSKGAHQMMCNRPDAARKRSRLREQTRPRAKDFFQRVRGETSREERRRSYLKELTRQDSLVVPRNGTSKSSKSKHLKTGLNSSIAALDIAYGKTPESTPDRRRKAEYVVAVCNKHAEVGQKQLREIEEYERRKKRRRLKEGAASNETSTPKPKESPLTLHPDLPVTPPNTTPQETTENGTVVKVRRLQDFGSVSQNVSSRASNNKKRTQSKDEKAAKKRAVRVNAIKEALGQIGMQLIQKLKKEKPSARRPYLSALMGCEGTYGAFTKQDVQEAIGINITADEWTNIKIHAKWPGPHKPVVKEKINRMRVEKAALLQMLRYLDSPGNTQRYAFGLKVKAILGGNDFIELDNVALRSKLEEAVIRYILEVDEELNGRNTEIAENHQVDCCCSKTDRANRQCMKPEGHEGNCRFTRKDGISYSTARKLMQELTGEEICKLAGLDDVKTLKGRDNWSRARRIVNAAFQGSEAEEYKDRVDAQETFYTTDYIPHLKSVSQNQCNCLTCGFCDKDDIGDIICPQKHSHEPSCTRCANGFGLFQELKTAIQRKEVAAKAANASPMELQKLDQLKCDVETCISDLQEYRGHLARHTSEEEQALAELDNLADDAAIVTCDYKMKIVSCFFRENQRKWFGKRGTSMLGFMIVTNPEDVELKEKGVKDVTFVMLLTNDACQDDWAVACAKSYVYKNHMPTHVTKSKFVADGAGCFKSRLHRAIQRFWKYWAGIDEIVFRITPAGDGKTILDGMFGRTSSILSTAIDNGNSYYNSETILKAVEASQGLSSTVFVGYSPNRENQICVELAEKYLKFSSSILSKKGNPTYQGQEKGRIRRPPAQRINKTGPREDARKNKAQSRLGDRKRGMLGFICVMKSVLTQDIIVENHQVDCCCSKTDRANRQCMKLEGHEGNCRFTRKDGISYSTARKLMQELTGEEICKLAGLDDVKTLKGRDNWSRARRIVNAAFQGSEAEEYKDRVDAQETFYTTDYIPHLKSVSQNQCNCLTCGFCDKDDIGDIICPQKHSHEPSCTRCANGFGLFQELKTAIQRKEVAAKAANASPMELQKLDQLKCDVETCISDLQEYRGHLARHTSEEEQALAELDNLADDAAIVTCDYKMKIVSCFFRENQRKWFGKRGTSMLGFMIVTNPEDVELKEKGVKDVTFVMLLTNDACQDDWAVACAKSYVYKNHMPTHVTKSKFVADGAGCFKSRLHRAIQRFWKYWAGIDEIVFRITPAGDGKTILDGMFGRTSSILSTAIDNGNSYYNSETILKAVEASQGLSSTVFVGYSPNRENQICVELAEKYLKFSSSILSKTGNPTYQGQEKGRIRRPPAQRINKTGPREDARKNKAQSRLGDRKRGMLGFICVMKSVLTQDVIVERDWLLMNAGKVGGTFELGSRPNRRSDDLFEPICPADADSPCATAARCYQCFNRSDVNEPNSKTDAQVCFLLKCFGSETKLNPSQTRQKMMQAIDPVDNGLKFCSAKAHLQSNGGLLSEEQIASWQSQEVSKREKRKKPSGEARKKSLETHLEKFMKFAQLNPNNYWETYKKAKGEIISSILYLLDISVSSLNGVAAKRAKLIGLNLDKSRIDSMMSEVSDRIEMFTVSIAASWGNNLRAEARAVREEEEFARIQELAASEND</sequence>
<feature type="compositionally biased region" description="Low complexity" evidence="1">
    <location>
        <begin position="260"/>
        <end position="270"/>
    </location>
</feature>
<feature type="region of interest" description="Disordered" evidence="1">
    <location>
        <begin position="1585"/>
        <end position="1604"/>
    </location>
</feature>
<proteinExistence type="predicted"/>
<evidence type="ECO:0000313" key="3">
    <source>
        <dbReference type="Proteomes" id="UP001295423"/>
    </source>
</evidence>
<organism evidence="2 3">
    <name type="scientific">Cylindrotheca closterium</name>
    <dbReference type="NCBI Taxonomy" id="2856"/>
    <lineage>
        <taxon>Eukaryota</taxon>
        <taxon>Sar</taxon>
        <taxon>Stramenopiles</taxon>
        <taxon>Ochrophyta</taxon>
        <taxon>Bacillariophyta</taxon>
        <taxon>Bacillariophyceae</taxon>
        <taxon>Bacillariophycidae</taxon>
        <taxon>Bacillariales</taxon>
        <taxon>Bacillariaceae</taxon>
        <taxon>Cylindrotheca</taxon>
    </lineage>
</organism>
<keyword evidence="3" id="KW-1185">Reference proteome</keyword>
<dbReference type="EMBL" id="CAKOGP040001966">
    <property type="protein sequence ID" value="CAJ1958075.1"/>
    <property type="molecule type" value="Genomic_DNA"/>
</dbReference>
<feature type="region of interest" description="Disordered" evidence="1">
    <location>
        <begin position="1396"/>
        <end position="1434"/>
    </location>
</feature>
<feature type="region of interest" description="Disordered" evidence="1">
    <location>
        <begin position="221"/>
        <end position="307"/>
    </location>
</feature>
<evidence type="ECO:0000256" key="1">
    <source>
        <dbReference type="SAM" id="MobiDB-lite"/>
    </source>
</evidence>